<dbReference type="InterPro" id="IPR002514">
    <property type="entry name" value="Transposase_8"/>
</dbReference>
<protein>
    <recommendedName>
        <fullName evidence="3">Transposase</fullName>
    </recommendedName>
</protein>
<dbReference type="InterPro" id="IPR052546">
    <property type="entry name" value="Transposase_8_domain"/>
</dbReference>
<dbReference type="PANTHER" id="PTHR33609">
    <property type="entry name" value="LOW CALCIUM RESPONSE LOCUS PROTEIN S"/>
    <property type="match status" value="1"/>
</dbReference>
<keyword evidence="2" id="KW-1185">Reference proteome</keyword>
<dbReference type="AlphaFoldDB" id="A0A2A5KIU5"/>
<sequence>MGIVKEQENGLRTADVCPKHGISEPTFYQCKAKFAGMEVSDARKLNVVEHENGKLKKLLAKTMLDNALRMSLQCMVRLARARGRDMVDDDSSCTNISRLSRVGCGCSQADEIRTRRSQ</sequence>
<proteinExistence type="predicted"/>
<accession>A0A2A5KIU5</accession>
<organism evidence="1 2">
    <name type="scientific">Rhizobium sophoriradicis</name>
    <dbReference type="NCBI Taxonomy" id="1535245"/>
    <lineage>
        <taxon>Bacteria</taxon>
        <taxon>Pseudomonadati</taxon>
        <taxon>Pseudomonadota</taxon>
        <taxon>Alphaproteobacteria</taxon>
        <taxon>Hyphomicrobiales</taxon>
        <taxon>Rhizobiaceae</taxon>
        <taxon>Rhizobium/Agrobacterium group</taxon>
        <taxon>Rhizobium</taxon>
    </lineage>
</organism>
<comment type="caution">
    <text evidence="1">The sequence shown here is derived from an EMBL/GenBank/DDBJ whole genome shotgun (WGS) entry which is preliminary data.</text>
</comment>
<evidence type="ECO:0000313" key="1">
    <source>
        <dbReference type="EMBL" id="PCK76881.1"/>
    </source>
</evidence>
<dbReference type="Pfam" id="PF01527">
    <property type="entry name" value="HTH_Tnp_1"/>
    <property type="match status" value="1"/>
</dbReference>
<dbReference type="GO" id="GO:0006313">
    <property type="term" value="P:DNA transposition"/>
    <property type="evidence" value="ECO:0007669"/>
    <property type="project" value="InterPro"/>
</dbReference>
<dbReference type="Proteomes" id="UP000218807">
    <property type="component" value="Unassembled WGS sequence"/>
</dbReference>
<dbReference type="EMBL" id="NXDM01000071">
    <property type="protein sequence ID" value="PCK76881.1"/>
    <property type="molecule type" value="Genomic_DNA"/>
</dbReference>
<dbReference type="GO" id="GO:0004803">
    <property type="term" value="F:transposase activity"/>
    <property type="evidence" value="ECO:0007669"/>
    <property type="project" value="InterPro"/>
</dbReference>
<name>A0A2A5KIU5_9HYPH</name>
<evidence type="ECO:0000313" key="2">
    <source>
        <dbReference type="Proteomes" id="UP000218807"/>
    </source>
</evidence>
<dbReference type="GO" id="GO:0003677">
    <property type="term" value="F:DNA binding"/>
    <property type="evidence" value="ECO:0007669"/>
    <property type="project" value="InterPro"/>
</dbReference>
<gene>
    <name evidence="1" type="ORF">CPT34_33115</name>
</gene>
<evidence type="ECO:0008006" key="3">
    <source>
        <dbReference type="Google" id="ProtNLM"/>
    </source>
</evidence>
<dbReference type="PANTHER" id="PTHR33609:SF1">
    <property type="entry name" value="TRANSPOSASE"/>
    <property type="match status" value="1"/>
</dbReference>
<reference evidence="1 2" key="1">
    <citation type="submission" date="2017-09" db="EMBL/GenBank/DDBJ databases">
        <title>Comparative genomics of rhizobia isolated from Phaseolus vulgaris in China.</title>
        <authorList>
            <person name="Tong W."/>
        </authorList>
    </citation>
    <scope>NUCLEOTIDE SEQUENCE [LARGE SCALE GENOMIC DNA]</scope>
    <source>
        <strain evidence="1 2">L101</strain>
    </source>
</reference>